<keyword evidence="1" id="KW-0812">Transmembrane</keyword>
<feature type="transmembrane region" description="Helical" evidence="1">
    <location>
        <begin position="126"/>
        <end position="146"/>
    </location>
</feature>
<keyword evidence="1" id="KW-1133">Transmembrane helix</keyword>
<keyword evidence="3" id="KW-1185">Reference proteome</keyword>
<evidence type="ECO:0000313" key="3">
    <source>
        <dbReference type="Proteomes" id="UP000601361"/>
    </source>
</evidence>
<feature type="transmembrane region" description="Helical" evidence="1">
    <location>
        <begin position="54"/>
        <end position="76"/>
    </location>
</feature>
<proteinExistence type="predicted"/>
<gene>
    <name evidence="2" type="ORF">GCM10011378_40580</name>
</gene>
<protein>
    <submittedName>
        <fullName evidence="2">Uncharacterized protein</fullName>
    </submittedName>
</protein>
<dbReference type="EMBL" id="BMGS01000015">
    <property type="protein sequence ID" value="GGG60466.1"/>
    <property type="molecule type" value="Genomic_DNA"/>
</dbReference>
<feature type="transmembrane region" description="Helical" evidence="1">
    <location>
        <begin position="21"/>
        <end position="39"/>
    </location>
</feature>
<comment type="caution">
    <text evidence="2">The sequence shown here is derived from an EMBL/GenBank/DDBJ whole genome shotgun (WGS) entry which is preliminary data.</text>
</comment>
<keyword evidence="1" id="KW-0472">Membrane</keyword>
<evidence type="ECO:0000256" key="1">
    <source>
        <dbReference type="SAM" id="Phobius"/>
    </source>
</evidence>
<dbReference type="RefSeq" id="WP_188559687.1">
    <property type="nucleotide sequence ID" value="NZ_BMGS01000015.1"/>
</dbReference>
<sequence length="147" mass="17772">MRALWRRFQEWFKLFQKRWNDWPLVLGAVVLFLAVPYWLRRYLDPEARAFPVDYLNVLPTSLLYFVYASAVAYTMFRLQFPDLFSDFIRCLEKDLLDLPEPSVYHLDKDYYDRKNAQAWRLFKTSLTILFCYFFGTLLLEIAVLIIS</sequence>
<evidence type="ECO:0000313" key="2">
    <source>
        <dbReference type="EMBL" id="GGG60466.1"/>
    </source>
</evidence>
<organism evidence="2 3">
    <name type="scientific">Hymenobacter glacieicola</name>
    <dbReference type="NCBI Taxonomy" id="1562124"/>
    <lineage>
        <taxon>Bacteria</taxon>
        <taxon>Pseudomonadati</taxon>
        <taxon>Bacteroidota</taxon>
        <taxon>Cytophagia</taxon>
        <taxon>Cytophagales</taxon>
        <taxon>Hymenobacteraceae</taxon>
        <taxon>Hymenobacter</taxon>
    </lineage>
</organism>
<dbReference type="Proteomes" id="UP000601361">
    <property type="component" value="Unassembled WGS sequence"/>
</dbReference>
<name>A0ABQ1X558_9BACT</name>
<accession>A0ABQ1X558</accession>
<reference evidence="3" key="1">
    <citation type="journal article" date="2019" name="Int. J. Syst. Evol. Microbiol.">
        <title>The Global Catalogue of Microorganisms (GCM) 10K type strain sequencing project: providing services to taxonomists for standard genome sequencing and annotation.</title>
        <authorList>
            <consortium name="The Broad Institute Genomics Platform"/>
            <consortium name="The Broad Institute Genome Sequencing Center for Infectious Disease"/>
            <person name="Wu L."/>
            <person name="Ma J."/>
        </authorList>
    </citation>
    <scope>NUCLEOTIDE SEQUENCE [LARGE SCALE GENOMIC DNA]</scope>
    <source>
        <strain evidence="3">CGMCC 1.12990</strain>
    </source>
</reference>